<gene>
    <name evidence="8" type="primary">panC</name>
    <name evidence="9" type="ORF">C8N40_101177</name>
</gene>
<keyword evidence="4 8" id="KW-0566">Pantothenate biosynthesis</keyword>
<dbReference type="UniPathway" id="UPA00028">
    <property type="reaction ID" value="UER00005"/>
</dbReference>
<comment type="subcellular location">
    <subcellularLocation>
        <location evidence="8">Cytoplasm</location>
    </subcellularLocation>
</comment>
<comment type="pathway">
    <text evidence="1 8">Cofactor biosynthesis; (R)-pantothenate biosynthesis; (R)-pantothenate from (R)-pantoate and beta-alanine: step 1/1.</text>
</comment>
<evidence type="ECO:0000256" key="6">
    <source>
        <dbReference type="ARBA" id="ARBA00022840"/>
    </source>
</evidence>
<dbReference type="GO" id="GO:0004592">
    <property type="term" value="F:pantoate-beta-alanine ligase activity"/>
    <property type="evidence" value="ECO:0007669"/>
    <property type="project" value="UniProtKB-UniRule"/>
</dbReference>
<feature type="binding site" evidence="8">
    <location>
        <position position="193"/>
    </location>
    <ligand>
        <name>ATP</name>
        <dbReference type="ChEBI" id="CHEBI:30616"/>
    </ligand>
</feature>
<accession>A0A2T5YSS4</accession>
<keyword evidence="3 8" id="KW-0436">Ligase</keyword>
<feature type="binding site" evidence="8">
    <location>
        <position position="170"/>
    </location>
    <ligand>
        <name>(R)-pantoate</name>
        <dbReference type="ChEBI" id="CHEBI:15980"/>
    </ligand>
</feature>
<feature type="binding site" evidence="8">
    <location>
        <begin position="201"/>
        <end position="204"/>
    </location>
    <ligand>
        <name>ATP</name>
        <dbReference type="ChEBI" id="CHEBI:30616"/>
    </ligand>
</feature>
<dbReference type="GO" id="GO:0005829">
    <property type="term" value="C:cytosol"/>
    <property type="evidence" value="ECO:0007669"/>
    <property type="project" value="TreeGrafter"/>
</dbReference>
<comment type="caution">
    <text evidence="9">The sequence shown here is derived from an EMBL/GenBank/DDBJ whole genome shotgun (WGS) entry which is preliminary data.</text>
</comment>
<comment type="miscellaneous">
    <text evidence="8">The reaction proceeds by a bi uni uni bi ping pong mechanism.</text>
</comment>
<evidence type="ECO:0000313" key="9">
    <source>
        <dbReference type="EMBL" id="PTX22353.1"/>
    </source>
</evidence>
<evidence type="ECO:0000256" key="3">
    <source>
        <dbReference type="ARBA" id="ARBA00022598"/>
    </source>
</evidence>
<evidence type="ECO:0000256" key="2">
    <source>
        <dbReference type="ARBA" id="ARBA00009256"/>
    </source>
</evidence>
<dbReference type="Gene3D" id="3.40.50.620">
    <property type="entry name" value="HUPs"/>
    <property type="match status" value="1"/>
</dbReference>
<dbReference type="NCBIfam" id="TIGR00018">
    <property type="entry name" value="panC"/>
    <property type="match status" value="1"/>
</dbReference>
<comment type="function">
    <text evidence="8">Catalyzes the condensation of pantoate with beta-alanine in an ATP-dependent reaction via a pantoyl-adenylate intermediate.</text>
</comment>
<dbReference type="PANTHER" id="PTHR21299">
    <property type="entry name" value="CYTIDYLATE KINASE/PANTOATE-BETA-ALANINE LIGASE"/>
    <property type="match status" value="1"/>
</dbReference>
<name>A0A2T5YSS4_9BACT</name>
<keyword evidence="8" id="KW-0963">Cytoplasm</keyword>
<protein>
    <recommendedName>
        <fullName evidence="8">Pantothenate synthetase</fullName>
        <shortName evidence="8">PS</shortName>
        <ecNumber evidence="8">6.3.2.1</ecNumber>
    </recommendedName>
    <alternativeName>
        <fullName evidence="8">Pantoate--beta-alanine ligase</fullName>
    </alternativeName>
    <alternativeName>
        <fullName evidence="8">Pantoate-activating enzyme</fullName>
    </alternativeName>
</protein>
<organism evidence="9 10">
    <name type="scientific">Pontibacter mucosus</name>
    <dbReference type="NCBI Taxonomy" id="1649266"/>
    <lineage>
        <taxon>Bacteria</taxon>
        <taxon>Pseudomonadati</taxon>
        <taxon>Bacteroidota</taxon>
        <taxon>Cytophagia</taxon>
        <taxon>Cytophagales</taxon>
        <taxon>Hymenobacteraceae</taxon>
        <taxon>Pontibacter</taxon>
    </lineage>
</organism>
<comment type="catalytic activity">
    <reaction evidence="7 8">
        <text>(R)-pantoate + beta-alanine + ATP = (R)-pantothenate + AMP + diphosphate + H(+)</text>
        <dbReference type="Rhea" id="RHEA:10912"/>
        <dbReference type="ChEBI" id="CHEBI:15378"/>
        <dbReference type="ChEBI" id="CHEBI:15980"/>
        <dbReference type="ChEBI" id="CHEBI:29032"/>
        <dbReference type="ChEBI" id="CHEBI:30616"/>
        <dbReference type="ChEBI" id="CHEBI:33019"/>
        <dbReference type="ChEBI" id="CHEBI:57966"/>
        <dbReference type="ChEBI" id="CHEBI:456215"/>
        <dbReference type="EC" id="6.3.2.1"/>
    </reaction>
</comment>
<keyword evidence="5 8" id="KW-0547">Nucleotide-binding</keyword>
<feature type="binding site" evidence="8">
    <location>
        <begin position="164"/>
        <end position="167"/>
    </location>
    <ligand>
        <name>ATP</name>
        <dbReference type="ChEBI" id="CHEBI:30616"/>
    </ligand>
</feature>
<dbReference type="SUPFAM" id="SSF52374">
    <property type="entry name" value="Nucleotidylyl transferase"/>
    <property type="match status" value="1"/>
</dbReference>
<feature type="binding site" evidence="8">
    <location>
        <position position="78"/>
    </location>
    <ligand>
        <name>beta-alanine</name>
        <dbReference type="ChEBI" id="CHEBI:57966"/>
    </ligand>
</feature>
<dbReference type="Proteomes" id="UP000244225">
    <property type="component" value="Unassembled WGS sequence"/>
</dbReference>
<reference evidence="9 10" key="1">
    <citation type="submission" date="2018-04" db="EMBL/GenBank/DDBJ databases">
        <title>Genomic Encyclopedia of Archaeal and Bacterial Type Strains, Phase II (KMG-II): from individual species to whole genera.</title>
        <authorList>
            <person name="Goeker M."/>
        </authorList>
    </citation>
    <scope>NUCLEOTIDE SEQUENCE [LARGE SCALE GENOMIC DNA]</scope>
    <source>
        <strain evidence="9 10">DSM 100162</strain>
    </source>
</reference>
<dbReference type="EC" id="6.3.2.1" evidence="8"/>
<feature type="binding site" evidence="8">
    <location>
        <begin position="47"/>
        <end position="54"/>
    </location>
    <ligand>
        <name>ATP</name>
        <dbReference type="ChEBI" id="CHEBI:30616"/>
    </ligand>
</feature>
<dbReference type="InterPro" id="IPR014729">
    <property type="entry name" value="Rossmann-like_a/b/a_fold"/>
</dbReference>
<keyword evidence="6 8" id="KW-0067">ATP-binding</keyword>
<proteinExistence type="inferred from homology"/>
<comment type="similarity">
    <text evidence="2 8">Belongs to the pantothenate synthetase family.</text>
</comment>
<dbReference type="InterPro" id="IPR042176">
    <property type="entry name" value="Pantoate_ligase_C"/>
</dbReference>
<comment type="subunit">
    <text evidence="8">Homodimer.</text>
</comment>
<dbReference type="FunFam" id="3.40.50.620:FF:000013">
    <property type="entry name" value="Pantothenate synthetase"/>
    <property type="match status" value="1"/>
</dbReference>
<sequence>MTYFCRLYESITHILPTMEVIERVDTIRERMQTLRCSGKRIGFVPTMGALHEGHLQLLRASVQENDITVCSIFVNPTQFNNPDDYKLYPRTIEQDTELLKTVGCDILFAPKAEDVYIQQSLLQFSFGPLEAVMEGEHRPGHFNGVATVVSKLFHYVQPHRAYFGQKDLQQVAIVKQLVTGLSFDVEVVRYPIVREEDGLAMSSRNKRLDAKQRQAAPSLYGALQLAKQQLGNKPVYSIKAAVEAYLSSMDEVQLEYFEITDPDTLRPLTEVQPGQEVALCIAAFVGPVRLIDNMLVNLNEV</sequence>
<dbReference type="GO" id="GO:0015940">
    <property type="term" value="P:pantothenate biosynthetic process"/>
    <property type="evidence" value="ECO:0007669"/>
    <property type="project" value="UniProtKB-UniRule"/>
</dbReference>
<evidence type="ECO:0000313" key="10">
    <source>
        <dbReference type="Proteomes" id="UP000244225"/>
    </source>
</evidence>
<dbReference type="EMBL" id="QBKI01000001">
    <property type="protein sequence ID" value="PTX22353.1"/>
    <property type="molecule type" value="Genomic_DNA"/>
</dbReference>
<dbReference type="GO" id="GO:0005524">
    <property type="term" value="F:ATP binding"/>
    <property type="evidence" value="ECO:0007669"/>
    <property type="project" value="UniProtKB-KW"/>
</dbReference>
<dbReference type="AlphaFoldDB" id="A0A2T5YSS4"/>
<dbReference type="InterPro" id="IPR003721">
    <property type="entry name" value="Pantoate_ligase"/>
</dbReference>
<feature type="binding site" evidence="8">
    <location>
        <position position="78"/>
    </location>
    <ligand>
        <name>(R)-pantoate</name>
        <dbReference type="ChEBI" id="CHEBI:15980"/>
    </ligand>
</feature>
<evidence type="ECO:0000256" key="8">
    <source>
        <dbReference type="HAMAP-Rule" id="MF_00158"/>
    </source>
</evidence>
<dbReference type="PANTHER" id="PTHR21299:SF1">
    <property type="entry name" value="PANTOATE--BETA-ALANINE LIGASE"/>
    <property type="match status" value="1"/>
</dbReference>
<evidence type="ECO:0000256" key="1">
    <source>
        <dbReference type="ARBA" id="ARBA00004990"/>
    </source>
</evidence>
<feature type="active site" description="Proton donor" evidence="8">
    <location>
        <position position="54"/>
    </location>
</feature>
<dbReference type="Pfam" id="PF02569">
    <property type="entry name" value="Pantoate_ligase"/>
    <property type="match status" value="1"/>
</dbReference>
<dbReference type="Gene3D" id="3.30.1300.10">
    <property type="entry name" value="Pantoate-beta-alanine ligase, C-terminal domain"/>
    <property type="match status" value="1"/>
</dbReference>
<dbReference type="CDD" id="cd00560">
    <property type="entry name" value="PanC"/>
    <property type="match status" value="1"/>
</dbReference>
<evidence type="ECO:0000256" key="4">
    <source>
        <dbReference type="ARBA" id="ARBA00022655"/>
    </source>
</evidence>
<dbReference type="HAMAP" id="MF_00158">
    <property type="entry name" value="PanC"/>
    <property type="match status" value="1"/>
</dbReference>
<evidence type="ECO:0000256" key="7">
    <source>
        <dbReference type="ARBA" id="ARBA00048258"/>
    </source>
</evidence>
<keyword evidence="10" id="KW-1185">Reference proteome</keyword>
<evidence type="ECO:0000256" key="5">
    <source>
        <dbReference type="ARBA" id="ARBA00022741"/>
    </source>
</evidence>